<accession>A0A370H1A7</accession>
<dbReference type="RefSeq" id="WP_068018133.1">
    <property type="nucleotide sequence ID" value="NZ_QQAZ01000006.1"/>
</dbReference>
<comment type="caution">
    <text evidence="1">The sequence shown here is derived from an EMBL/GenBank/DDBJ whole genome shotgun (WGS) entry which is preliminary data.</text>
</comment>
<organism evidence="1 2">
    <name type="scientific">Nocardia mexicana</name>
    <dbReference type="NCBI Taxonomy" id="279262"/>
    <lineage>
        <taxon>Bacteria</taxon>
        <taxon>Bacillati</taxon>
        <taxon>Actinomycetota</taxon>
        <taxon>Actinomycetes</taxon>
        <taxon>Mycobacteriales</taxon>
        <taxon>Nocardiaceae</taxon>
        <taxon>Nocardia</taxon>
    </lineage>
</organism>
<protein>
    <submittedName>
        <fullName evidence="1">Uncharacterized protein</fullName>
    </submittedName>
</protein>
<gene>
    <name evidence="1" type="ORF">DFR68_106242</name>
</gene>
<dbReference type="EMBL" id="QQAZ01000006">
    <property type="protein sequence ID" value="RDI49805.1"/>
    <property type="molecule type" value="Genomic_DNA"/>
</dbReference>
<name>A0A370H1A7_9NOCA</name>
<dbReference type="OrthoDB" id="4555880at2"/>
<dbReference type="STRING" id="1210089.GCA_001613165_02408"/>
<evidence type="ECO:0000313" key="2">
    <source>
        <dbReference type="Proteomes" id="UP000255355"/>
    </source>
</evidence>
<proteinExistence type="predicted"/>
<dbReference type="Proteomes" id="UP000255355">
    <property type="component" value="Unassembled WGS sequence"/>
</dbReference>
<reference evidence="1 2" key="1">
    <citation type="submission" date="2018-07" db="EMBL/GenBank/DDBJ databases">
        <title>Genomic Encyclopedia of Type Strains, Phase IV (KMG-IV): sequencing the most valuable type-strain genomes for metagenomic binning, comparative biology and taxonomic classification.</title>
        <authorList>
            <person name="Goeker M."/>
        </authorList>
    </citation>
    <scope>NUCLEOTIDE SEQUENCE [LARGE SCALE GENOMIC DNA]</scope>
    <source>
        <strain evidence="1 2">DSM 44952</strain>
    </source>
</reference>
<sequence length="85" mass="9853">MDGMHRTAVDGVEAQWRFDQDGVGIMNVRNTIDGTLITVGTDLSQARERLPELSRLWDAIRHDFWREFFPSRHSFPAAHTTRWLG</sequence>
<evidence type="ECO:0000313" key="1">
    <source>
        <dbReference type="EMBL" id="RDI49805.1"/>
    </source>
</evidence>
<dbReference type="AlphaFoldDB" id="A0A370H1A7"/>
<keyword evidence="2" id="KW-1185">Reference proteome</keyword>